<dbReference type="EMBL" id="GU943048">
    <property type="protein sequence ID" value="ADD94871.1"/>
    <property type="molecule type" value="Genomic_DNA"/>
</dbReference>
<sequence>MSRARDIANILNNLDSTEVYGFNKNASGEVIITTTNSGADNISESEYASFDDVLLASGGYTFSINSDGNLVATI</sequence>
<name>D6PGM0_9BACT</name>
<organism evidence="1">
    <name type="scientific">uncultured marine bacterium MedDCM-OCT-S09-C145</name>
    <dbReference type="NCBI Taxonomy" id="743075"/>
    <lineage>
        <taxon>Bacteria</taxon>
        <taxon>environmental samples</taxon>
    </lineage>
</organism>
<protein>
    <submittedName>
        <fullName evidence="1">Uncharacterized protein</fullName>
    </submittedName>
</protein>
<reference evidence="1" key="1">
    <citation type="journal article" date="2010" name="ISME J.">
        <title>Metagenome of the Mediterranean deep chlorophyll maximum studied by direct and fosmid library 454 pyrosequencing.</title>
        <authorList>
            <person name="Ghai R."/>
            <person name="Martin-Cuadrado A.B."/>
            <person name="Molto A.G."/>
            <person name="Heredia I.G."/>
            <person name="Cabrera R."/>
            <person name="Martin J."/>
            <person name="Verdu M."/>
            <person name="Deschamps P."/>
            <person name="Moreira D."/>
            <person name="Lopez-Garcia P."/>
            <person name="Mira A."/>
            <person name="Rodriguez-Valera F."/>
        </authorList>
    </citation>
    <scope>NUCLEOTIDE SEQUENCE</scope>
</reference>
<accession>D6PGM0</accession>
<dbReference type="AlphaFoldDB" id="D6PGM0"/>
<proteinExistence type="predicted"/>
<evidence type="ECO:0000313" key="1">
    <source>
        <dbReference type="EMBL" id="ADD94871.1"/>
    </source>
</evidence>